<keyword evidence="1 2" id="KW-0378">Hydrolase</keyword>
<dbReference type="OrthoDB" id="9342482at2"/>
<dbReference type="PANTHER" id="PTHR42884:SF14">
    <property type="entry name" value="NEUROENDOCRINE CONVERTASE 1"/>
    <property type="match status" value="1"/>
</dbReference>
<gene>
    <name evidence="5" type="primary">prcA</name>
    <name evidence="5" type="ORF">MgSA37_02318</name>
</gene>
<dbReference type="InterPro" id="IPR026444">
    <property type="entry name" value="Secre_tail"/>
</dbReference>
<feature type="active site" description="Charge relay system" evidence="1">
    <location>
        <position position="274"/>
    </location>
</feature>
<dbReference type="Gene3D" id="3.40.50.200">
    <property type="entry name" value="Peptidase S8/S53 domain"/>
    <property type="match status" value="1"/>
</dbReference>
<keyword evidence="1 2" id="KW-0720">Serine protease</keyword>
<dbReference type="InterPro" id="IPR023828">
    <property type="entry name" value="Peptidase_S8_Ser-AS"/>
</dbReference>
<dbReference type="InterPro" id="IPR036852">
    <property type="entry name" value="Peptidase_S8/S53_dom_sf"/>
</dbReference>
<dbReference type="KEGG" id="mgot:MgSA37_02318"/>
<accession>A0A120MYY0</accession>
<evidence type="ECO:0000313" key="5">
    <source>
        <dbReference type="EMBL" id="BAU54146.1"/>
    </source>
</evidence>
<dbReference type="AlphaFoldDB" id="A0A120MYY0"/>
<feature type="domain" description="Peptidase S8/S53" evidence="3">
    <location>
        <begin position="229"/>
        <end position="486"/>
    </location>
</feature>
<dbReference type="EMBL" id="AP017313">
    <property type="protein sequence ID" value="BAU54146.1"/>
    <property type="molecule type" value="Genomic_DNA"/>
</dbReference>
<protein>
    <submittedName>
        <fullName evidence="5">Calcium-dependent protease</fullName>
        <ecNumber evidence="5">3.4.21.-</ecNumber>
    </submittedName>
</protein>
<name>A0A120MYY0_9SPHI</name>
<dbReference type="EC" id="3.4.21.-" evidence="5"/>
<dbReference type="PRINTS" id="PR00723">
    <property type="entry name" value="SUBTILISIN"/>
</dbReference>
<feature type="active site" description="Charge relay system" evidence="1">
    <location>
        <position position="236"/>
    </location>
</feature>
<dbReference type="PROSITE" id="PS51892">
    <property type="entry name" value="SUBTILASE"/>
    <property type="match status" value="1"/>
</dbReference>
<dbReference type="SUPFAM" id="SSF52743">
    <property type="entry name" value="Subtilisin-like"/>
    <property type="match status" value="1"/>
</dbReference>
<dbReference type="GO" id="GO:0016485">
    <property type="term" value="P:protein processing"/>
    <property type="evidence" value="ECO:0007669"/>
    <property type="project" value="TreeGrafter"/>
</dbReference>
<sequence length="772" mass="80644">MRKISVLLLILLFGFKAYCQNDYYWSSNKKNLLTVDSSTVVLKTTVANDKVKAINFIKTIPGAAIPAHHFDSVRLFVKYPKKMSLTDVSASFLKNNIKVDELIYAYNYGKVPFVPNGVILCRLKPGITRENIITFFGKGEVEKHFTDQYGVTYITPVHLKKVFALANKLYESGLVEWAHPDFIEKLEQSTNDPNYANQYYLKNTGQTGGTSGVDINVEPAWAIPTGNTTIRVAVIDDGVEAHEDLGTRVQAGYTPLIAAGTGSLGAPASSTAGHGEACAGIIAATKDNAIGIAGICPTALIIPVNIFVGGETSSNIASGINWAWTATQGNADVLSCSWGGGAPADVITSAITSARTSGRGGKGSVVVFAAGNYIPNNVPVAYPASVSGVIAVGAIDKSGNRWNYSPNSPSLVAPSGNINLTGDVYTIDRMGANGFNTTNYMTNFGGTSAACPQAAGVAALMLKINPNLTETQVRTDIINSAYSMGSTVDFGSGRLNAYAAIQASMPVISGVSAFCNTSVLTVSPVPTGATVAWTVSPTGVVNVPTSGSSITISKVSQGWATVTATITGGNAGTLTANYAVTTYPACTAISATMSGPCSNYYQTWYVSATPNMAGATNWHWTVNGTPNGVINIQSPYSQSTYVSVTGGGGIAVTYTDQCGETSHTDGVTIYSPCGKAPAAIVAYPNPASNQLTIQNNTPAMATLADGTIANIQATPAFSVELYNAKGAIIKTGQNTGGGKNIVLNTADVSNGTYYLHVKQGSEVIEQQIIIKH</sequence>
<evidence type="ECO:0000313" key="6">
    <source>
        <dbReference type="Proteomes" id="UP000218263"/>
    </source>
</evidence>
<dbReference type="GO" id="GO:0004252">
    <property type="term" value="F:serine-type endopeptidase activity"/>
    <property type="evidence" value="ECO:0007669"/>
    <property type="project" value="UniProtKB-UniRule"/>
</dbReference>
<dbReference type="Proteomes" id="UP000218263">
    <property type="component" value="Chromosome"/>
</dbReference>
<dbReference type="InterPro" id="IPR000209">
    <property type="entry name" value="Peptidase_S8/S53_dom"/>
</dbReference>
<comment type="similarity">
    <text evidence="1 2">Belongs to the peptidase S8 family.</text>
</comment>
<feature type="domain" description="Secretion system C-terminal sorting" evidence="4">
    <location>
        <begin position="683"/>
        <end position="770"/>
    </location>
</feature>
<organism evidence="5 6">
    <name type="scientific">Mucilaginibacter gotjawali</name>
    <dbReference type="NCBI Taxonomy" id="1550579"/>
    <lineage>
        <taxon>Bacteria</taxon>
        <taxon>Pseudomonadati</taxon>
        <taxon>Bacteroidota</taxon>
        <taxon>Sphingobacteriia</taxon>
        <taxon>Sphingobacteriales</taxon>
        <taxon>Sphingobacteriaceae</taxon>
        <taxon>Mucilaginibacter</taxon>
    </lineage>
</organism>
<evidence type="ECO:0000259" key="3">
    <source>
        <dbReference type="Pfam" id="PF00082"/>
    </source>
</evidence>
<dbReference type="Pfam" id="PF00082">
    <property type="entry name" value="Peptidase_S8"/>
    <property type="match status" value="1"/>
</dbReference>
<dbReference type="PROSITE" id="PS00136">
    <property type="entry name" value="SUBTILASE_ASP"/>
    <property type="match status" value="1"/>
</dbReference>
<dbReference type="InterPro" id="IPR023827">
    <property type="entry name" value="Peptidase_S8_Asp-AS"/>
</dbReference>
<dbReference type="InterPro" id="IPR015500">
    <property type="entry name" value="Peptidase_S8_subtilisin-rel"/>
</dbReference>
<dbReference type="NCBIfam" id="TIGR04183">
    <property type="entry name" value="Por_Secre_tail"/>
    <property type="match status" value="1"/>
</dbReference>
<feature type="active site" description="Charge relay system" evidence="1">
    <location>
        <position position="448"/>
    </location>
</feature>
<dbReference type="PANTHER" id="PTHR42884">
    <property type="entry name" value="PROPROTEIN CONVERTASE SUBTILISIN/KEXIN-RELATED"/>
    <property type="match status" value="1"/>
</dbReference>
<keyword evidence="6" id="KW-1185">Reference proteome</keyword>
<dbReference type="PROSITE" id="PS00138">
    <property type="entry name" value="SUBTILASE_SER"/>
    <property type="match status" value="1"/>
</dbReference>
<keyword evidence="1 2" id="KW-0645">Protease</keyword>
<evidence type="ECO:0000259" key="4">
    <source>
        <dbReference type="Pfam" id="PF18962"/>
    </source>
</evidence>
<dbReference type="GO" id="GO:0016020">
    <property type="term" value="C:membrane"/>
    <property type="evidence" value="ECO:0007669"/>
    <property type="project" value="TreeGrafter"/>
</dbReference>
<evidence type="ECO:0000256" key="1">
    <source>
        <dbReference type="PROSITE-ProRule" id="PRU01240"/>
    </source>
</evidence>
<reference evidence="5 6" key="1">
    <citation type="submission" date="2015-12" db="EMBL/GenBank/DDBJ databases">
        <title>Genome sequence of Mucilaginibacter gotjawali.</title>
        <authorList>
            <person name="Lee J.S."/>
            <person name="Lee K.C."/>
            <person name="Kim K.K."/>
            <person name="Lee B.W."/>
        </authorList>
    </citation>
    <scope>NUCLEOTIDE SEQUENCE [LARGE SCALE GENOMIC DNA]</scope>
    <source>
        <strain evidence="5 6">SA3-7</strain>
    </source>
</reference>
<dbReference type="RefSeq" id="WP_096351981.1">
    <property type="nucleotide sequence ID" value="NZ_AP017313.1"/>
</dbReference>
<dbReference type="Pfam" id="PF18962">
    <property type="entry name" value="Por_Secre_tail"/>
    <property type="match status" value="1"/>
</dbReference>
<evidence type="ECO:0000256" key="2">
    <source>
        <dbReference type="RuleBase" id="RU003355"/>
    </source>
</evidence>
<proteinExistence type="inferred from homology"/>